<proteinExistence type="predicted"/>
<feature type="region of interest" description="Disordered" evidence="1">
    <location>
        <begin position="15"/>
        <end position="38"/>
    </location>
</feature>
<reference evidence="2 3" key="1">
    <citation type="submission" date="2016-02" db="EMBL/GenBank/DDBJ databases">
        <title>Genome sequence of Clostridium tepidiprofundi DSM 19306.</title>
        <authorList>
            <person name="Poehlein A."/>
            <person name="Daniel R."/>
        </authorList>
    </citation>
    <scope>NUCLEOTIDE SEQUENCE [LARGE SCALE GENOMIC DNA]</scope>
    <source>
        <strain evidence="2 3">DSM 19306</strain>
    </source>
</reference>
<dbReference type="Proteomes" id="UP000075531">
    <property type="component" value="Unassembled WGS sequence"/>
</dbReference>
<sequence length="52" mass="6035">MTGKVKFVIKTNEISNDNDKNTVSQNEEHKNTKNGEDTKKKGFFKWIKSLFS</sequence>
<protein>
    <submittedName>
        <fullName evidence="2">Uncharacterized protein</fullName>
    </submittedName>
</protein>
<organism evidence="2 3">
    <name type="scientific">Clostridium tepidiprofundi DSM 19306</name>
    <dbReference type="NCBI Taxonomy" id="1121338"/>
    <lineage>
        <taxon>Bacteria</taxon>
        <taxon>Bacillati</taxon>
        <taxon>Bacillota</taxon>
        <taxon>Clostridia</taxon>
        <taxon>Eubacteriales</taxon>
        <taxon>Clostridiaceae</taxon>
        <taxon>Clostridium</taxon>
    </lineage>
</organism>
<dbReference type="RefSeq" id="WP_161938356.1">
    <property type="nucleotide sequence ID" value="NZ_LTBA01000013.1"/>
</dbReference>
<evidence type="ECO:0000313" key="2">
    <source>
        <dbReference type="EMBL" id="KYH34624.1"/>
    </source>
</evidence>
<keyword evidence="3" id="KW-1185">Reference proteome</keyword>
<dbReference type="EMBL" id="LTBA01000013">
    <property type="protein sequence ID" value="KYH34624.1"/>
    <property type="molecule type" value="Genomic_DNA"/>
</dbReference>
<dbReference type="STRING" id="1121338.CLTEP_14520"/>
<evidence type="ECO:0000313" key="3">
    <source>
        <dbReference type="Proteomes" id="UP000075531"/>
    </source>
</evidence>
<gene>
    <name evidence="2" type="ORF">CLTEP_14520</name>
</gene>
<comment type="caution">
    <text evidence="2">The sequence shown here is derived from an EMBL/GenBank/DDBJ whole genome shotgun (WGS) entry which is preliminary data.</text>
</comment>
<accession>A0A151B3X4</accession>
<evidence type="ECO:0000256" key="1">
    <source>
        <dbReference type="SAM" id="MobiDB-lite"/>
    </source>
</evidence>
<dbReference type="AlphaFoldDB" id="A0A151B3X4"/>
<name>A0A151B3X4_9CLOT</name>
<dbReference type="PATRIC" id="fig|1121338.3.peg.1493"/>
<feature type="compositionally biased region" description="Basic and acidic residues" evidence="1">
    <location>
        <begin position="26"/>
        <end position="38"/>
    </location>
</feature>